<dbReference type="PANTHER" id="PTHR30250">
    <property type="entry name" value="PST FAMILY PREDICTED COLANIC ACID TRANSPORTER"/>
    <property type="match status" value="1"/>
</dbReference>
<feature type="transmembrane region" description="Helical" evidence="7">
    <location>
        <begin position="327"/>
        <end position="349"/>
    </location>
</feature>
<feature type="transmembrane region" description="Helical" evidence="7">
    <location>
        <begin position="113"/>
        <end position="132"/>
    </location>
</feature>
<evidence type="ECO:0000313" key="9">
    <source>
        <dbReference type="Proteomes" id="UP001500101"/>
    </source>
</evidence>
<dbReference type="CDD" id="cd13127">
    <property type="entry name" value="MATE_tuaB_like"/>
    <property type="match status" value="1"/>
</dbReference>
<sequence length="482" mass="54750">MSENTKSNTLKGLFWNTIDRFGNQAMVILVSVIIARIADPSAFAQYSVLLIFSTIATTFVNSGLATSLVRSKEVDQLDYSTMFCFNLTVSISLYLILFFAAPYMEQFYGIKGLALFARVLFLQIVIQSFGIVQNVKILRNFQFNLMMRSNVLAVFLSGGLTILMTYFGAPIWAMILQPVYYATFQTLFMWIWGDWKIDFTFSANSLKKHLHFSVSFMLSNLLGKALSQLYYNFNAKHFTETVAGYYYNGNKWGETPGMLMSSIVQGTTLSTLAPIQDQSARFLNACRKTMSSLVFVLFPVNMLAICVGEPAFRYFLTEKWMPSVVPFQWLCFVGIFIAMTDLNVNFLNIKGKSKFSLILEIIKFGASIITYFLTYKHGIMMIIYGQLVIRVICYIIASAMSGKVYGYLILNQLKDIIPSLLISVFAAGIAYLPLYYHWVDHDLLLLIIQTSIFAVLYIGINHVLKNETWLEILGLVKKKITK</sequence>
<feature type="transmembrane region" description="Helical" evidence="7">
    <location>
        <begin position="355"/>
        <end position="375"/>
    </location>
</feature>
<dbReference type="Proteomes" id="UP001500101">
    <property type="component" value="Unassembled WGS sequence"/>
</dbReference>
<dbReference type="Pfam" id="PF13440">
    <property type="entry name" value="Polysacc_synt_3"/>
    <property type="match status" value="1"/>
</dbReference>
<evidence type="ECO:0000256" key="6">
    <source>
        <dbReference type="ARBA" id="ARBA00023136"/>
    </source>
</evidence>
<keyword evidence="5 7" id="KW-1133">Transmembrane helix</keyword>
<dbReference type="RefSeq" id="WP_344673356.1">
    <property type="nucleotide sequence ID" value="NZ_BAAAZI010000004.1"/>
</dbReference>
<comment type="subcellular location">
    <subcellularLocation>
        <location evidence="1">Cell membrane</location>
        <topology evidence="1">Multi-pass membrane protein</topology>
    </subcellularLocation>
</comment>
<keyword evidence="9" id="KW-1185">Reference proteome</keyword>
<accession>A0ABP7YDL8</accession>
<feature type="transmembrane region" description="Helical" evidence="7">
    <location>
        <begin position="293"/>
        <end position="315"/>
    </location>
</feature>
<feature type="transmembrane region" description="Helical" evidence="7">
    <location>
        <begin position="152"/>
        <end position="173"/>
    </location>
</feature>
<feature type="transmembrane region" description="Helical" evidence="7">
    <location>
        <begin position="21"/>
        <end position="38"/>
    </location>
</feature>
<dbReference type="EMBL" id="BAAAZI010000004">
    <property type="protein sequence ID" value="GAA4134512.1"/>
    <property type="molecule type" value="Genomic_DNA"/>
</dbReference>
<evidence type="ECO:0000256" key="3">
    <source>
        <dbReference type="ARBA" id="ARBA00022475"/>
    </source>
</evidence>
<keyword evidence="6 7" id="KW-0472">Membrane</keyword>
<gene>
    <name evidence="8" type="ORF">GCM10022216_07630</name>
</gene>
<feature type="transmembrane region" description="Helical" evidence="7">
    <location>
        <begin position="81"/>
        <end position="101"/>
    </location>
</feature>
<keyword evidence="4 7" id="KW-0812">Transmembrane</keyword>
<dbReference type="InterPro" id="IPR050833">
    <property type="entry name" value="Poly_Biosynth_Transport"/>
</dbReference>
<name>A0ABP7YDL8_9SPHI</name>
<comment type="caution">
    <text evidence="8">The sequence shown here is derived from an EMBL/GenBank/DDBJ whole genome shotgun (WGS) entry which is preliminary data.</text>
</comment>
<evidence type="ECO:0000256" key="5">
    <source>
        <dbReference type="ARBA" id="ARBA00022989"/>
    </source>
</evidence>
<organism evidence="8 9">
    <name type="scientific">Sphingobacterium kyonggiense</name>
    <dbReference type="NCBI Taxonomy" id="714075"/>
    <lineage>
        <taxon>Bacteria</taxon>
        <taxon>Pseudomonadati</taxon>
        <taxon>Bacteroidota</taxon>
        <taxon>Sphingobacteriia</taxon>
        <taxon>Sphingobacteriales</taxon>
        <taxon>Sphingobacteriaceae</taxon>
        <taxon>Sphingobacterium</taxon>
    </lineage>
</organism>
<keyword evidence="3" id="KW-1003">Cell membrane</keyword>
<feature type="transmembrane region" description="Helical" evidence="7">
    <location>
        <begin position="179"/>
        <end position="197"/>
    </location>
</feature>
<comment type="similarity">
    <text evidence="2">Belongs to the polysaccharide synthase family.</text>
</comment>
<evidence type="ECO:0000256" key="2">
    <source>
        <dbReference type="ARBA" id="ARBA00007430"/>
    </source>
</evidence>
<evidence type="ECO:0000256" key="7">
    <source>
        <dbReference type="SAM" id="Phobius"/>
    </source>
</evidence>
<evidence type="ECO:0000256" key="1">
    <source>
        <dbReference type="ARBA" id="ARBA00004651"/>
    </source>
</evidence>
<evidence type="ECO:0000256" key="4">
    <source>
        <dbReference type="ARBA" id="ARBA00022692"/>
    </source>
</evidence>
<proteinExistence type="inferred from homology"/>
<feature type="transmembrane region" description="Helical" evidence="7">
    <location>
        <begin position="443"/>
        <end position="460"/>
    </location>
</feature>
<protein>
    <submittedName>
        <fullName evidence="8">Lipopolysaccharide biosynthesis protein</fullName>
    </submittedName>
</protein>
<dbReference type="PANTHER" id="PTHR30250:SF10">
    <property type="entry name" value="LIPOPOLYSACCHARIDE BIOSYNTHESIS PROTEIN WZXC"/>
    <property type="match status" value="1"/>
</dbReference>
<reference evidence="9" key="1">
    <citation type="journal article" date="2019" name="Int. J. Syst. Evol. Microbiol.">
        <title>The Global Catalogue of Microorganisms (GCM) 10K type strain sequencing project: providing services to taxonomists for standard genome sequencing and annotation.</title>
        <authorList>
            <consortium name="The Broad Institute Genomics Platform"/>
            <consortium name="The Broad Institute Genome Sequencing Center for Infectious Disease"/>
            <person name="Wu L."/>
            <person name="Ma J."/>
        </authorList>
    </citation>
    <scope>NUCLEOTIDE SEQUENCE [LARGE SCALE GENOMIC DNA]</scope>
    <source>
        <strain evidence="9">JCM 16704</strain>
    </source>
</reference>
<evidence type="ECO:0000313" key="8">
    <source>
        <dbReference type="EMBL" id="GAA4134512.1"/>
    </source>
</evidence>
<feature type="transmembrane region" description="Helical" evidence="7">
    <location>
        <begin position="387"/>
        <end position="410"/>
    </location>
</feature>
<feature type="transmembrane region" description="Helical" evidence="7">
    <location>
        <begin position="416"/>
        <end position="436"/>
    </location>
</feature>
<feature type="transmembrane region" description="Helical" evidence="7">
    <location>
        <begin position="44"/>
        <end position="69"/>
    </location>
</feature>